<gene>
    <name evidence="2" type="ORF">CEP51_015731</name>
</gene>
<proteinExistence type="predicted"/>
<name>A0A428P412_9HYPO</name>
<dbReference type="SUPFAM" id="SSF53335">
    <property type="entry name" value="S-adenosyl-L-methionine-dependent methyltransferases"/>
    <property type="match status" value="1"/>
</dbReference>
<dbReference type="InterPro" id="IPR029063">
    <property type="entry name" value="SAM-dependent_MTases_sf"/>
</dbReference>
<protein>
    <recommendedName>
        <fullName evidence="4">Methyltransferase type 11 domain-containing protein</fullName>
    </recommendedName>
</protein>
<reference evidence="2 3" key="1">
    <citation type="submission" date="2017-06" db="EMBL/GenBank/DDBJ databases">
        <title>Comparative genomic analysis of Ambrosia Fusariam Clade fungi.</title>
        <authorList>
            <person name="Stajich J.E."/>
            <person name="Carrillo J."/>
            <person name="Kijimoto T."/>
            <person name="Eskalen A."/>
            <person name="O'Donnell K."/>
            <person name="Kasson M."/>
        </authorList>
    </citation>
    <scope>NUCLEOTIDE SEQUENCE [LARGE SCALE GENOMIC DNA]</scope>
    <source>
        <strain evidence="2 3">NRRL62606</strain>
    </source>
</reference>
<dbReference type="Proteomes" id="UP000287972">
    <property type="component" value="Unassembled WGS sequence"/>
</dbReference>
<evidence type="ECO:0008006" key="4">
    <source>
        <dbReference type="Google" id="ProtNLM"/>
    </source>
</evidence>
<sequence length="388" mass="43928">MSAHAETGRTSEPISECLVMHKEQVSVEASEPEAAELPEDEMDDEDKDSSIGTIETRSTESLTLSVWAYRRIDGRGYHGKRLPIDEPQLDARDLFHVANLALIDEHLHLAPLKKDMQRALDVGTGLGQWAMHAFASRLTRSFLMLTPFSDFAYQYPDTYVVGTDISPVQPGWVPPNLRLIGQIGDCTDDWTWDDNYFDFVHLRDLTGSIKHWPDLFSQVYRHTKPVGLVEGHEVSFRIRSDYNNIEPEGALAEMGDVFEEAGNMGDVFEEAGNKTGCKFNVADNNTRRESMEEAGFAILEKKLRMPIGKWDLDPKYREAGNFAFNTLHGDIDGYMIYLSTEIFKWEEAEVQVFLMEVRKALRENSMHLYVEQTVVVGQKPSSEVGPGV</sequence>
<keyword evidence="3" id="KW-1185">Reference proteome</keyword>
<dbReference type="Gene3D" id="3.40.50.150">
    <property type="entry name" value="Vaccinia Virus protein VP39"/>
    <property type="match status" value="1"/>
</dbReference>
<dbReference type="Pfam" id="PF13489">
    <property type="entry name" value="Methyltransf_23"/>
    <property type="match status" value="1"/>
</dbReference>
<comment type="caution">
    <text evidence="2">The sequence shown here is derived from an EMBL/GenBank/DDBJ whole genome shotgun (WGS) entry which is preliminary data.</text>
</comment>
<evidence type="ECO:0000313" key="2">
    <source>
        <dbReference type="EMBL" id="RSL47780.1"/>
    </source>
</evidence>
<organism evidence="2 3">
    <name type="scientific">Fusarium floridanum</name>
    <dbReference type="NCBI Taxonomy" id="1325733"/>
    <lineage>
        <taxon>Eukaryota</taxon>
        <taxon>Fungi</taxon>
        <taxon>Dikarya</taxon>
        <taxon>Ascomycota</taxon>
        <taxon>Pezizomycotina</taxon>
        <taxon>Sordariomycetes</taxon>
        <taxon>Hypocreomycetidae</taxon>
        <taxon>Hypocreales</taxon>
        <taxon>Nectriaceae</taxon>
        <taxon>Fusarium</taxon>
        <taxon>Fusarium solani species complex</taxon>
    </lineage>
</organism>
<evidence type="ECO:0000313" key="3">
    <source>
        <dbReference type="Proteomes" id="UP000287972"/>
    </source>
</evidence>
<feature type="region of interest" description="Disordered" evidence="1">
    <location>
        <begin position="1"/>
        <end position="55"/>
    </location>
</feature>
<evidence type="ECO:0000256" key="1">
    <source>
        <dbReference type="SAM" id="MobiDB-lite"/>
    </source>
</evidence>
<dbReference type="AlphaFoldDB" id="A0A428P412"/>
<accession>A0A428P412</accession>
<dbReference type="EMBL" id="NKCL01000904">
    <property type="protein sequence ID" value="RSL47780.1"/>
    <property type="molecule type" value="Genomic_DNA"/>
</dbReference>
<feature type="compositionally biased region" description="Acidic residues" evidence="1">
    <location>
        <begin position="30"/>
        <end position="47"/>
    </location>
</feature>
<dbReference type="CDD" id="cd02440">
    <property type="entry name" value="AdoMet_MTases"/>
    <property type="match status" value="1"/>
</dbReference>